<evidence type="ECO:0000313" key="34">
    <source>
        <dbReference type="EMBL" id="CAH1241841.1"/>
    </source>
</evidence>
<feature type="signal peptide" evidence="33">
    <location>
        <begin position="1"/>
        <end position="21"/>
    </location>
</feature>
<evidence type="ECO:0000313" key="35">
    <source>
        <dbReference type="Proteomes" id="UP000838412"/>
    </source>
</evidence>
<evidence type="ECO:0000256" key="12">
    <source>
        <dbReference type="ARBA" id="ARBA00036868"/>
    </source>
</evidence>
<keyword evidence="10 28" id="KW-1015">Disulfide bond</keyword>
<evidence type="ECO:0000256" key="19">
    <source>
        <dbReference type="ARBA" id="ARBA00048231"/>
    </source>
</evidence>
<evidence type="ECO:0000256" key="10">
    <source>
        <dbReference type="ARBA" id="ARBA00023157"/>
    </source>
</evidence>
<evidence type="ECO:0000256" key="9">
    <source>
        <dbReference type="ARBA" id="ARBA00023049"/>
    </source>
</evidence>
<keyword evidence="11 25" id="KW-0325">Glycoprotein</keyword>
<dbReference type="GO" id="GO:0004180">
    <property type="term" value="F:carboxypeptidase activity"/>
    <property type="evidence" value="ECO:0007669"/>
    <property type="project" value="UniProtKB-KW"/>
</dbReference>
<dbReference type="GO" id="GO:0008241">
    <property type="term" value="F:peptidyl-dipeptidase activity"/>
    <property type="evidence" value="ECO:0007669"/>
    <property type="project" value="UniProtKB-EC"/>
</dbReference>
<comment type="catalytic activity">
    <reaction evidence="21">
        <text>neurotensin + H2O = neurotensin(1-11) + L-isoleucyl-L-leucine</text>
        <dbReference type="Rhea" id="RHEA:71475"/>
        <dbReference type="ChEBI" id="CHEBI:15377"/>
        <dbReference type="ChEBI" id="CHEBI:147362"/>
        <dbReference type="ChEBI" id="CHEBI:190704"/>
        <dbReference type="ChEBI" id="CHEBI:190706"/>
    </reaction>
    <physiologicalReaction direction="left-to-right" evidence="21">
        <dbReference type="Rhea" id="RHEA:71476"/>
    </physiologicalReaction>
</comment>
<comment type="catalytic activity">
    <reaction evidence="16">
        <text>goralatide + H2O = N-acetyl-L-seryl-L-aspartate + L-lysyl-L-proline</text>
        <dbReference type="Rhea" id="RHEA:71455"/>
        <dbReference type="ChEBI" id="CHEBI:15377"/>
        <dbReference type="ChEBI" id="CHEBI:190701"/>
        <dbReference type="ChEBI" id="CHEBI:190702"/>
        <dbReference type="ChEBI" id="CHEBI:190703"/>
    </reaction>
    <physiologicalReaction direction="left-to-right" evidence="16">
        <dbReference type="Rhea" id="RHEA:71456"/>
    </physiologicalReaction>
</comment>
<protein>
    <recommendedName>
        <fullName evidence="13 32">Angiotensin-converting enzyme</fullName>
        <ecNumber evidence="32">3.4.-.-</ecNumber>
    </recommendedName>
</protein>
<evidence type="ECO:0000256" key="6">
    <source>
        <dbReference type="ARBA" id="ARBA00022729"/>
    </source>
</evidence>
<feature type="binding site" evidence="26">
    <location>
        <position position="214"/>
    </location>
    <ligand>
        <name>chloride</name>
        <dbReference type="ChEBI" id="CHEBI:17996"/>
        <label>1</label>
    </ligand>
</feature>
<feature type="disulfide bond" evidence="28">
    <location>
        <begin position="139"/>
        <end position="148"/>
    </location>
</feature>
<evidence type="ECO:0000256" key="16">
    <source>
        <dbReference type="ARBA" id="ARBA00047642"/>
    </source>
</evidence>
<evidence type="ECO:0000256" key="2">
    <source>
        <dbReference type="ARBA" id="ARBA00008139"/>
    </source>
</evidence>
<keyword evidence="35" id="KW-1185">Reference proteome</keyword>
<comment type="cofactor">
    <cofactor evidence="1">
        <name>chloride</name>
        <dbReference type="ChEBI" id="CHEBI:17996"/>
    </cofactor>
</comment>
<dbReference type="GO" id="GO:0008237">
    <property type="term" value="F:metallopeptidase activity"/>
    <property type="evidence" value="ECO:0007669"/>
    <property type="project" value="UniProtKB-KW"/>
</dbReference>
<keyword evidence="5 27" id="KW-0479">Metal-binding</keyword>
<dbReference type="SUPFAM" id="SSF55486">
    <property type="entry name" value="Metalloproteases ('zincins'), catalytic domain"/>
    <property type="match status" value="1"/>
</dbReference>
<evidence type="ECO:0000256" key="5">
    <source>
        <dbReference type="ARBA" id="ARBA00022723"/>
    </source>
</evidence>
<evidence type="ECO:0000256" key="15">
    <source>
        <dbReference type="ARBA" id="ARBA00047629"/>
    </source>
</evidence>
<dbReference type="EMBL" id="OV696697">
    <property type="protein sequence ID" value="CAH1241841.1"/>
    <property type="molecule type" value="Genomic_DNA"/>
</dbReference>
<evidence type="ECO:0000256" key="21">
    <source>
        <dbReference type="ARBA" id="ARBA00049273"/>
    </source>
</evidence>
<comment type="catalytic activity">
    <reaction evidence="22">
        <text>bradykinin + H2O = L-Phe-L-Arg + bradykinin(1-7)</text>
        <dbReference type="Rhea" id="RHEA:71451"/>
        <dbReference type="ChEBI" id="CHEBI:15377"/>
        <dbReference type="ChEBI" id="CHEBI:132988"/>
        <dbReference type="ChEBI" id="CHEBI:133147"/>
        <dbReference type="ChEBI" id="CHEBI:147352"/>
    </reaction>
    <physiologicalReaction direction="left-to-right" evidence="22">
        <dbReference type="Rhea" id="RHEA:71452"/>
    </physiologicalReaction>
</comment>
<dbReference type="OrthoDB" id="10029630at2759"/>
<feature type="binding site" evidence="26">
    <location>
        <position position="512"/>
    </location>
    <ligand>
        <name>chloride</name>
        <dbReference type="ChEBI" id="CHEBI:17996"/>
        <label>1</label>
    </ligand>
</feature>
<dbReference type="EC" id="3.4.-.-" evidence="32"/>
<name>A0A8J9YU76_BRALA</name>
<evidence type="ECO:0000256" key="13">
    <source>
        <dbReference type="ARBA" id="ARBA00039858"/>
    </source>
</evidence>
<dbReference type="GO" id="GO:0005886">
    <property type="term" value="C:plasma membrane"/>
    <property type="evidence" value="ECO:0007669"/>
    <property type="project" value="TreeGrafter"/>
</dbReference>
<comment type="cofactor">
    <cofactor evidence="32">
        <name>Zn(2+)</name>
        <dbReference type="ChEBI" id="CHEBI:29105"/>
    </cofactor>
    <text evidence="32">Binds 1 zinc ion per subunit.</text>
</comment>
<comment type="catalytic activity">
    <reaction evidence="14">
        <text>Met-enkephalin-Arg-Phe + H2O = L-arginyl-L-phenylalanine + Met-enkephalin</text>
        <dbReference type="Rhea" id="RHEA:70675"/>
        <dbReference type="ChEBI" id="CHEBI:15377"/>
        <dbReference type="ChEBI" id="CHEBI:189868"/>
        <dbReference type="ChEBI" id="CHEBI:189869"/>
        <dbReference type="ChEBI" id="CHEBI:189870"/>
    </reaction>
    <physiologicalReaction direction="left-to-right" evidence="14">
        <dbReference type="Rhea" id="RHEA:70676"/>
    </physiologicalReaction>
</comment>
<feature type="active site" description="Proton acceptor 1" evidence="24">
    <location>
        <position position="374"/>
    </location>
</feature>
<dbReference type="GO" id="GO:0046872">
    <property type="term" value="F:metal ion binding"/>
    <property type="evidence" value="ECO:0007669"/>
    <property type="project" value="UniProtKB-KW"/>
</dbReference>
<evidence type="ECO:0000256" key="18">
    <source>
        <dbReference type="ARBA" id="ARBA00048012"/>
    </source>
</evidence>
<feature type="active site" description="Proton acceptor 2" evidence="30">
    <location>
        <position position="374"/>
    </location>
</feature>
<comment type="catalytic activity">
    <reaction evidence="12">
        <text>Release of a C-terminal dipeptide, oligopeptide-|-Xaa-Yaa, when Xaa is not Pro, and Yaa is neither Asp nor Glu. Thus, conversion of angiotensin I to angiotensin II, with increase in vasoconstrictor activity, but no action on angiotensin II.</text>
        <dbReference type="EC" id="3.4.15.1"/>
    </reaction>
</comment>
<evidence type="ECO:0000256" key="17">
    <source>
        <dbReference type="ARBA" id="ARBA00047862"/>
    </source>
</evidence>
<feature type="binding site" evidence="31">
    <location>
        <position position="373"/>
    </location>
    <ligand>
        <name>Zn(2+)</name>
        <dbReference type="ChEBI" id="CHEBI:29105"/>
        <label>2</label>
        <note>catalytic</note>
    </ligand>
</feature>
<evidence type="ECO:0000256" key="20">
    <source>
        <dbReference type="ARBA" id="ARBA00049116"/>
    </source>
</evidence>
<evidence type="ECO:0000256" key="14">
    <source>
        <dbReference type="ARBA" id="ARBA00047529"/>
    </source>
</evidence>
<dbReference type="PANTHER" id="PTHR10514">
    <property type="entry name" value="ANGIOTENSIN-CONVERTING ENZYME"/>
    <property type="match status" value="1"/>
</dbReference>
<comment type="catalytic activity">
    <reaction evidence="23">
        <text>substance P + H2O = substance P(1-9) + L-Leu-L-Met-NH2</text>
        <dbReference type="Rhea" id="RHEA:71459"/>
        <dbReference type="ChEBI" id="CHEBI:15377"/>
        <dbReference type="ChEBI" id="CHEBI:190692"/>
        <dbReference type="ChEBI" id="CHEBI:190693"/>
        <dbReference type="ChEBI" id="CHEBI:190700"/>
    </reaction>
    <physiologicalReaction direction="left-to-right" evidence="23">
        <dbReference type="Rhea" id="RHEA:71460"/>
    </physiologicalReaction>
</comment>
<keyword evidence="3 32" id="KW-0121">Carboxypeptidase</keyword>
<sequence>MSCQTSSVSAILFLLAVSVSGTPSSDETAAIAWLERYNTQAQDVYFRSSTASWAYNTNITDETQQRQVEVSLETSQFIKEIAQNATALWDWSGMSFDTKRKFDSITNIGSAALQDQTKLERLTNIQSDMRRIYSTAKVCETVDGQENCMDFEPDLTRELATGRDYDRLQFIWDGWRASAGPSLRPLYQEFVSLSNEAAQANGYADTGASWRSSYEVDTFEQDLENIYEELKPLYLNLHAYVRRKLRETYGTRVGLTDPIPAHLFGNMWSQQWNNIFDLVEPYPNKPGGIDVTPKMVELNYNATHMFRVSEEFFTSLGLGAMPDTFWERSMIVRPTDGREVVCYASAWDFSRDRDFRIKQCTDVTMEDLLTVHHEMGHIQYFIQYADQPLIYRGGANPGFHEAVGDVLALSVATPKHLKQIGLLDEVTEDPDADINFLMATALEKIAFLPFGYLIDQWRWRVFDGTIGSDNYNAEWWRLRTKYQGIKPPSTRDETLFDPGCKFHIPNNTPYIRYFVSFVVQFQFHEALCKEAGHTGPLHTCDIYRSTAAGDKLKAMLQMGESQPWPDAMEAITGQRSMTASSLLKYFQPLTDWLKQKNWENRERLGWDAETWQDAKDPATSFAGALRTTLPVMLLALMAAMFFRC</sequence>
<evidence type="ECO:0000256" key="11">
    <source>
        <dbReference type="ARBA" id="ARBA00023180"/>
    </source>
</evidence>
<feature type="binding site" evidence="27">
    <location>
        <position position="377"/>
    </location>
    <ligand>
        <name>Zn(2+)</name>
        <dbReference type="ChEBI" id="CHEBI:29105"/>
        <label>1</label>
        <note>catalytic</note>
    </ligand>
</feature>
<comment type="catalytic activity">
    <reaction evidence="19">
        <text>Leu-enkephalin + H2O = L-tyrosylglycylglycine + L-phenylalanyl-L-leucine</text>
        <dbReference type="Rhea" id="RHEA:71487"/>
        <dbReference type="ChEBI" id="CHEBI:15377"/>
        <dbReference type="ChEBI" id="CHEBI:190689"/>
        <dbReference type="ChEBI" id="CHEBI:190708"/>
        <dbReference type="ChEBI" id="CHEBI:190710"/>
    </reaction>
    <physiologicalReaction direction="left-to-right" evidence="19">
        <dbReference type="Rhea" id="RHEA:71488"/>
    </physiologicalReaction>
</comment>
<feature type="glycosylation site" description="N-linked (GlcNAc...) asparagine" evidence="29">
    <location>
        <position position="301"/>
    </location>
</feature>
<evidence type="ECO:0000256" key="1">
    <source>
        <dbReference type="ARBA" id="ARBA00001923"/>
    </source>
</evidence>
<evidence type="ECO:0000256" key="25">
    <source>
        <dbReference type="PIRSR" id="PIRSR601548-10"/>
    </source>
</evidence>
<evidence type="ECO:0000256" key="7">
    <source>
        <dbReference type="ARBA" id="ARBA00022801"/>
    </source>
</evidence>
<evidence type="ECO:0000256" key="29">
    <source>
        <dbReference type="PIRSR" id="PIRSR601548-5"/>
    </source>
</evidence>
<dbReference type="PRINTS" id="PR00791">
    <property type="entry name" value="PEPDIPTASEA"/>
</dbReference>
<feature type="binding site" evidence="31">
    <location>
        <position position="377"/>
    </location>
    <ligand>
        <name>Zn(2+)</name>
        <dbReference type="ChEBI" id="CHEBI:29105"/>
        <label>2</label>
        <note>catalytic</note>
    </ligand>
</feature>
<comment type="catalytic activity">
    <reaction evidence="17">
        <text>angiotensin I + H2O = L-histidyl-L-leucine + angiotensin II</text>
        <dbReference type="Rhea" id="RHEA:63560"/>
        <dbReference type="ChEBI" id="CHEBI:15377"/>
        <dbReference type="ChEBI" id="CHEBI:58506"/>
        <dbReference type="ChEBI" id="CHEBI:147350"/>
        <dbReference type="ChEBI" id="CHEBI:147392"/>
        <dbReference type="EC" id="3.4.15.1"/>
    </reaction>
    <physiologicalReaction direction="left-to-right" evidence="17">
        <dbReference type="Rhea" id="RHEA:63561"/>
    </physiologicalReaction>
</comment>
<keyword evidence="9 32" id="KW-0482">Metalloprotease</keyword>
<evidence type="ECO:0000256" key="8">
    <source>
        <dbReference type="ARBA" id="ARBA00022833"/>
    </source>
</evidence>
<feature type="disulfide bond" evidence="28">
    <location>
        <begin position="342"/>
        <end position="360"/>
    </location>
</feature>
<dbReference type="InterPro" id="IPR001548">
    <property type="entry name" value="Peptidase_M2"/>
</dbReference>
<evidence type="ECO:0000256" key="24">
    <source>
        <dbReference type="PIRSR" id="PIRSR601548-1"/>
    </source>
</evidence>
<feature type="chain" id="PRO_5035431716" description="Angiotensin-converting enzyme" evidence="33">
    <location>
        <begin position="22"/>
        <end position="644"/>
    </location>
</feature>
<keyword evidence="8 27" id="KW-0862">Zinc</keyword>
<dbReference type="Gene3D" id="1.10.1370.30">
    <property type="match status" value="2"/>
</dbReference>
<feature type="glycosylation site" description="N-linked (GlcNAc...) asparagine" evidence="25">
    <location>
        <position position="58"/>
    </location>
</feature>
<evidence type="ECO:0000256" key="26">
    <source>
        <dbReference type="PIRSR" id="PIRSR601548-2"/>
    </source>
</evidence>
<dbReference type="FunFam" id="1.10.1370.30:FF:000004">
    <property type="entry name" value="Angiotensin-converting enzyme"/>
    <property type="match status" value="1"/>
</dbReference>
<evidence type="ECO:0000256" key="23">
    <source>
        <dbReference type="ARBA" id="ARBA00049470"/>
    </source>
</evidence>
<feature type="active site" description="Proton donor 1" evidence="24">
    <location>
        <position position="503"/>
    </location>
</feature>
<keyword evidence="7 32" id="KW-0378">Hydrolase</keyword>
<dbReference type="Pfam" id="PF01401">
    <property type="entry name" value="Peptidase_M2"/>
    <property type="match status" value="1"/>
</dbReference>
<gene>
    <name evidence="34" type="primary">ACE</name>
    <name evidence="34" type="ORF">BLAG_LOCUS5306</name>
</gene>
<keyword evidence="4 32" id="KW-0645">Protease</keyword>
<keyword evidence="6 33" id="KW-0732">Signal</keyword>
<dbReference type="AlphaFoldDB" id="A0A8J9YU76"/>
<proteinExistence type="inferred from homology"/>
<comment type="similarity">
    <text evidence="2 32">Belongs to the peptidase M2 family.</text>
</comment>
<feature type="binding site" evidence="27">
    <location>
        <position position="373"/>
    </location>
    <ligand>
        <name>Zn(2+)</name>
        <dbReference type="ChEBI" id="CHEBI:29105"/>
        <label>1</label>
        <note>catalytic</note>
    </ligand>
</feature>
<comment type="catalytic activity">
    <reaction evidence="15">
        <text>substance P + H2O = L-Phe-L-Phe-Gly-L-Leu-L-Met-NH2 + substance P(1-6)</text>
        <dbReference type="Rhea" id="RHEA:71471"/>
        <dbReference type="ChEBI" id="CHEBI:15377"/>
        <dbReference type="ChEBI" id="CHEBI:190692"/>
        <dbReference type="ChEBI" id="CHEBI:190696"/>
        <dbReference type="ChEBI" id="CHEBI:190697"/>
    </reaction>
    <physiologicalReaction direction="left-to-right" evidence="15">
        <dbReference type="Rhea" id="RHEA:71472"/>
    </physiologicalReaction>
</comment>
<evidence type="ECO:0000256" key="27">
    <source>
        <dbReference type="PIRSR" id="PIRSR601548-3"/>
    </source>
</evidence>
<feature type="binding site" evidence="31">
    <location>
        <position position="401"/>
    </location>
    <ligand>
        <name>Zn(2+)</name>
        <dbReference type="ChEBI" id="CHEBI:29105"/>
        <label>2</label>
        <note>catalytic</note>
    </ligand>
</feature>
<accession>A0A8J9YU76</accession>
<evidence type="ECO:0000256" key="3">
    <source>
        <dbReference type="ARBA" id="ARBA00022645"/>
    </source>
</evidence>
<evidence type="ECO:0000256" key="28">
    <source>
        <dbReference type="PIRSR" id="PIRSR601548-4"/>
    </source>
</evidence>
<evidence type="ECO:0000256" key="31">
    <source>
        <dbReference type="PIRSR" id="PIRSR601548-8"/>
    </source>
</evidence>
<organism evidence="34 35">
    <name type="scientific">Branchiostoma lanceolatum</name>
    <name type="common">Common lancelet</name>
    <name type="synonym">Amphioxus lanceolatum</name>
    <dbReference type="NCBI Taxonomy" id="7740"/>
    <lineage>
        <taxon>Eukaryota</taxon>
        <taxon>Metazoa</taxon>
        <taxon>Chordata</taxon>
        <taxon>Cephalochordata</taxon>
        <taxon>Leptocardii</taxon>
        <taxon>Amphioxiformes</taxon>
        <taxon>Branchiostomatidae</taxon>
        <taxon>Branchiostoma</taxon>
    </lineage>
</organism>
<evidence type="ECO:0000256" key="22">
    <source>
        <dbReference type="ARBA" id="ARBA00049305"/>
    </source>
</evidence>
<feature type="disulfide bond" evidence="28">
    <location>
        <begin position="528"/>
        <end position="540"/>
    </location>
</feature>
<evidence type="ECO:0000256" key="33">
    <source>
        <dbReference type="SAM" id="SignalP"/>
    </source>
</evidence>
<feature type="binding site" evidence="27">
    <location>
        <position position="401"/>
    </location>
    <ligand>
        <name>Zn(2+)</name>
        <dbReference type="ChEBI" id="CHEBI:29105"/>
        <label>1</label>
        <note>catalytic</note>
    </ligand>
</feature>
<evidence type="ECO:0000256" key="30">
    <source>
        <dbReference type="PIRSR" id="PIRSR601548-6"/>
    </source>
</evidence>
<evidence type="ECO:0000256" key="4">
    <source>
        <dbReference type="ARBA" id="ARBA00022670"/>
    </source>
</evidence>
<comment type="catalytic activity">
    <reaction evidence="18">
        <text>Met-enkephalin + H2O = L-phenylalanyl-L-methionine + L-tyrosylglycylglycine</text>
        <dbReference type="Rhea" id="RHEA:71483"/>
        <dbReference type="ChEBI" id="CHEBI:15377"/>
        <dbReference type="ChEBI" id="CHEBI:189868"/>
        <dbReference type="ChEBI" id="CHEBI:190708"/>
        <dbReference type="ChEBI" id="CHEBI:190709"/>
    </reaction>
    <physiologicalReaction direction="left-to-right" evidence="18">
        <dbReference type="Rhea" id="RHEA:71484"/>
    </physiologicalReaction>
</comment>
<comment type="catalytic activity">
    <reaction evidence="20">
        <text>substance P + H2O = substance P(1-8) + Gly-L-Leu-L-Met-NH2</text>
        <dbReference type="Rhea" id="RHEA:71463"/>
        <dbReference type="ChEBI" id="CHEBI:15377"/>
        <dbReference type="ChEBI" id="CHEBI:190692"/>
        <dbReference type="ChEBI" id="CHEBI:190694"/>
        <dbReference type="ChEBI" id="CHEBI:190699"/>
    </reaction>
    <physiologicalReaction direction="left-to-right" evidence="20">
        <dbReference type="Rhea" id="RHEA:71464"/>
    </physiologicalReaction>
</comment>
<dbReference type="Proteomes" id="UP000838412">
    <property type="component" value="Chromosome 12"/>
</dbReference>
<dbReference type="GO" id="GO:0006508">
    <property type="term" value="P:proteolysis"/>
    <property type="evidence" value="ECO:0007669"/>
    <property type="project" value="UniProtKB-KW"/>
</dbReference>
<dbReference type="PANTHER" id="PTHR10514:SF27">
    <property type="entry name" value="ANGIOTENSIN-CONVERTING ENZYME"/>
    <property type="match status" value="1"/>
</dbReference>
<reference evidence="34" key="1">
    <citation type="submission" date="2022-01" db="EMBL/GenBank/DDBJ databases">
        <authorList>
            <person name="Braso-Vives M."/>
        </authorList>
    </citation>
    <scope>NUCLEOTIDE SEQUENCE</scope>
</reference>
<evidence type="ECO:0000256" key="32">
    <source>
        <dbReference type="RuleBase" id="RU361144"/>
    </source>
</evidence>
<feature type="active site" description="Proton donor 2" evidence="30">
    <location>
        <position position="503"/>
    </location>
</feature>
<dbReference type="CDD" id="cd06461">
    <property type="entry name" value="M2_ACE"/>
    <property type="match status" value="1"/>
</dbReference>